<gene>
    <name evidence="1" type="ORF">GCM10022252_23790</name>
</gene>
<sequence>MRRPTTVLVGFPAGTVALSPPATRSLPRFADPRGHLYATMTEETR</sequence>
<keyword evidence="2" id="KW-1185">Reference proteome</keyword>
<evidence type="ECO:0000313" key="2">
    <source>
        <dbReference type="Proteomes" id="UP001501251"/>
    </source>
</evidence>
<accession>A0ABP8AR18</accession>
<comment type="caution">
    <text evidence="1">The sequence shown here is derived from an EMBL/GenBank/DDBJ whole genome shotgun (WGS) entry which is preliminary data.</text>
</comment>
<dbReference type="Proteomes" id="UP001501251">
    <property type="component" value="Unassembled WGS sequence"/>
</dbReference>
<name>A0ABP8AR18_9ACTN</name>
<proteinExistence type="predicted"/>
<reference evidence="2" key="1">
    <citation type="journal article" date="2019" name="Int. J. Syst. Evol. Microbiol.">
        <title>The Global Catalogue of Microorganisms (GCM) 10K type strain sequencing project: providing services to taxonomists for standard genome sequencing and annotation.</title>
        <authorList>
            <consortium name="The Broad Institute Genomics Platform"/>
            <consortium name="The Broad Institute Genome Sequencing Center for Infectious Disease"/>
            <person name="Wu L."/>
            <person name="Ma J."/>
        </authorList>
    </citation>
    <scope>NUCLEOTIDE SEQUENCE [LARGE SCALE GENOMIC DNA]</scope>
    <source>
        <strain evidence="2">JCM 17388</strain>
    </source>
</reference>
<evidence type="ECO:0000313" key="1">
    <source>
        <dbReference type="EMBL" id="GAA4188481.1"/>
    </source>
</evidence>
<protein>
    <submittedName>
        <fullName evidence="1">Uncharacterized protein</fullName>
    </submittedName>
</protein>
<organism evidence="1 2">
    <name type="scientific">Streptosporangium oxazolinicum</name>
    <dbReference type="NCBI Taxonomy" id="909287"/>
    <lineage>
        <taxon>Bacteria</taxon>
        <taxon>Bacillati</taxon>
        <taxon>Actinomycetota</taxon>
        <taxon>Actinomycetes</taxon>
        <taxon>Streptosporangiales</taxon>
        <taxon>Streptosporangiaceae</taxon>
        <taxon>Streptosporangium</taxon>
    </lineage>
</organism>
<dbReference type="EMBL" id="BAABAQ010000003">
    <property type="protein sequence ID" value="GAA4188481.1"/>
    <property type="molecule type" value="Genomic_DNA"/>
</dbReference>
<dbReference type="RefSeq" id="WP_344917838.1">
    <property type="nucleotide sequence ID" value="NZ_BAABAQ010000003.1"/>
</dbReference>